<evidence type="ECO:0000259" key="1">
    <source>
        <dbReference type="PROSITE" id="PS50181"/>
    </source>
</evidence>
<dbReference type="EMBL" id="KN818263">
    <property type="protein sequence ID" value="KIL63087.1"/>
    <property type="molecule type" value="Genomic_DNA"/>
</dbReference>
<dbReference type="AlphaFoldDB" id="A0A0C2WNB4"/>
<feature type="non-terminal residue" evidence="2">
    <location>
        <position position="518"/>
    </location>
</feature>
<dbReference type="OrthoDB" id="3149552at2759"/>
<dbReference type="SUPFAM" id="SSF81383">
    <property type="entry name" value="F-box domain"/>
    <property type="match status" value="1"/>
</dbReference>
<gene>
    <name evidence="2" type="ORF">M378DRAFT_29783</name>
</gene>
<protein>
    <recommendedName>
        <fullName evidence="1">F-box domain-containing protein</fullName>
    </recommendedName>
</protein>
<reference evidence="2 3" key="1">
    <citation type="submission" date="2014-04" db="EMBL/GenBank/DDBJ databases">
        <title>Evolutionary Origins and Diversification of the Mycorrhizal Mutualists.</title>
        <authorList>
            <consortium name="DOE Joint Genome Institute"/>
            <consortium name="Mycorrhizal Genomics Consortium"/>
            <person name="Kohler A."/>
            <person name="Kuo A."/>
            <person name="Nagy L.G."/>
            <person name="Floudas D."/>
            <person name="Copeland A."/>
            <person name="Barry K.W."/>
            <person name="Cichocki N."/>
            <person name="Veneault-Fourrey C."/>
            <person name="LaButti K."/>
            <person name="Lindquist E.A."/>
            <person name="Lipzen A."/>
            <person name="Lundell T."/>
            <person name="Morin E."/>
            <person name="Murat C."/>
            <person name="Riley R."/>
            <person name="Ohm R."/>
            <person name="Sun H."/>
            <person name="Tunlid A."/>
            <person name="Henrissat B."/>
            <person name="Grigoriev I.V."/>
            <person name="Hibbett D.S."/>
            <person name="Martin F."/>
        </authorList>
    </citation>
    <scope>NUCLEOTIDE SEQUENCE [LARGE SCALE GENOMIC DNA]</scope>
    <source>
        <strain evidence="2 3">Koide BX008</strain>
    </source>
</reference>
<evidence type="ECO:0000313" key="2">
    <source>
        <dbReference type="EMBL" id="KIL63087.1"/>
    </source>
</evidence>
<dbReference type="Pfam" id="PF00646">
    <property type="entry name" value="F-box"/>
    <property type="match status" value="1"/>
</dbReference>
<accession>A0A0C2WNB4</accession>
<dbReference type="HOGENOM" id="CLU_007279_0_1_1"/>
<name>A0A0C2WNB4_AMAMK</name>
<dbReference type="InterPro" id="IPR036047">
    <property type="entry name" value="F-box-like_dom_sf"/>
</dbReference>
<dbReference type="PROSITE" id="PS50181">
    <property type="entry name" value="FBOX"/>
    <property type="match status" value="1"/>
</dbReference>
<proteinExistence type="predicted"/>
<organism evidence="2 3">
    <name type="scientific">Amanita muscaria (strain Koide BX008)</name>
    <dbReference type="NCBI Taxonomy" id="946122"/>
    <lineage>
        <taxon>Eukaryota</taxon>
        <taxon>Fungi</taxon>
        <taxon>Dikarya</taxon>
        <taxon>Basidiomycota</taxon>
        <taxon>Agaricomycotina</taxon>
        <taxon>Agaricomycetes</taxon>
        <taxon>Agaricomycetidae</taxon>
        <taxon>Agaricales</taxon>
        <taxon>Pluteineae</taxon>
        <taxon>Amanitaceae</taxon>
        <taxon>Amanita</taxon>
    </lineage>
</organism>
<dbReference type="InterPro" id="IPR001810">
    <property type="entry name" value="F-box_dom"/>
</dbReference>
<evidence type="ECO:0000313" key="3">
    <source>
        <dbReference type="Proteomes" id="UP000054549"/>
    </source>
</evidence>
<feature type="domain" description="F-box" evidence="1">
    <location>
        <begin position="1"/>
        <end position="41"/>
    </location>
</feature>
<dbReference type="InParanoid" id="A0A0C2WNB4"/>
<sequence>LPRELVERILLLLDTECMLKCRLINREFNYIIRSSALLQYPLACKAAGVVDNPRSSLSCAERLEALKMREDAWRKLKPVFEMTISVKHQTVFQTCYSTEGVFFLRDGRNLDYCHLTSFPQDKPRWIRIPGHGPSPNWSGILVNSITALYEHDLIVNFISSDIQNQADMQRHSLDLVLLKFSTGEYHPLARRPRIHVQRSPEDKPLVDSKIVGDNLALVVHSNDGRFSDKLFIFDWKTGRKLLQHEATENPYSSLVFVSPEILLVPNRVLSHFEVWHLPPQQPNPKPPIQILSLQIPAVSSGYSLHNFRCYAEPNSFLHSMSYLPPRPFFSSPENSIIMARLRLSSNLGRHASYNLIMHHRALLDTIQTWTSPSLLEQQEYPPTWLTNEVTWGPHISRWFEVNDTRAARAVWITHSNGQRCAFLDPNPHDRRKMIVSVVDFNPYNFRRNAEMMARLGENKGKEEEEEEKFEVLDHKGVFSEDVFMGLKCVVHRAPDEYDFDVVLMDEERLFGVKVSNLK</sequence>
<dbReference type="Proteomes" id="UP000054549">
    <property type="component" value="Unassembled WGS sequence"/>
</dbReference>
<feature type="non-terminal residue" evidence="2">
    <location>
        <position position="1"/>
    </location>
</feature>
<keyword evidence="3" id="KW-1185">Reference proteome</keyword>